<feature type="transmembrane region" description="Helical" evidence="5">
    <location>
        <begin position="95"/>
        <end position="116"/>
    </location>
</feature>
<dbReference type="GO" id="GO:0003954">
    <property type="term" value="F:NADH dehydrogenase activity"/>
    <property type="evidence" value="ECO:0007669"/>
    <property type="project" value="TreeGrafter"/>
</dbReference>
<dbReference type="InterPro" id="IPR018086">
    <property type="entry name" value="NADH_UbQ_OxRdtase_su1_CS"/>
</dbReference>
<dbReference type="PROSITE" id="PS00668">
    <property type="entry name" value="COMPLEX1_ND1_2"/>
    <property type="match status" value="1"/>
</dbReference>
<gene>
    <name evidence="5" type="primary">nuoH</name>
    <name evidence="7" type="ORF">AOC03_03275</name>
</gene>
<dbReference type="GO" id="GO:0016655">
    <property type="term" value="F:oxidoreductase activity, acting on NAD(P)H, quinone or similar compound as acceptor"/>
    <property type="evidence" value="ECO:0007669"/>
    <property type="project" value="UniProtKB-UniRule"/>
</dbReference>
<dbReference type="HAMAP" id="MF_01350">
    <property type="entry name" value="NDH1_NuoH"/>
    <property type="match status" value="1"/>
</dbReference>
<dbReference type="GO" id="GO:0048038">
    <property type="term" value="F:quinone binding"/>
    <property type="evidence" value="ECO:0007669"/>
    <property type="project" value="UniProtKB-KW"/>
</dbReference>
<dbReference type="NCBIfam" id="NF004741">
    <property type="entry name" value="PRK06076.1-2"/>
    <property type="match status" value="1"/>
</dbReference>
<evidence type="ECO:0000256" key="5">
    <source>
        <dbReference type="HAMAP-Rule" id="MF_01350"/>
    </source>
</evidence>
<evidence type="ECO:0000256" key="6">
    <source>
        <dbReference type="RuleBase" id="RU000471"/>
    </source>
</evidence>
<evidence type="ECO:0000256" key="2">
    <source>
        <dbReference type="ARBA" id="ARBA00022692"/>
    </source>
</evidence>
<feature type="transmembrane region" description="Helical" evidence="5">
    <location>
        <begin position="23"/>
        <end position="49"/>
    </location>
</feature>
<reference evidence="7 8" key="1">
    <citation type="submission" date="2015-09" db="EMBL/GenBank/DDBJ databases">
        <title>Complete genome of Psychrobacter urativorans R10.10B.</title>
        <authorList>
            <person name="See-Too W.S."/>
            <person name="Chan K.G."/>
        </authorList>
    </citation>
    <scope>NUCLEOTIDE SEQUENCE [LARGE SCALE GENOMIC DNA]</scope>
    <source>
        <strain evidence="7 8">R10.10B</strain>
    </source>
</reference>
<proteinExistence type="inferred from homology"/>
<keyword evidence="5 7" id="KW-0830">Ubiquinone</keyword>
<comment type="function">
    <text evidence="5">NDH-1 shuttles electrons from NADH, via FMN and iron-sulfur (Fe-S) centers, to quinones in the respiratory chain. The immediate electron acceptor for the enzyme in this species is believed to be ubiquinone. Couples the redox reaction to proton translocation (for every two electrons transferred, four hydrogen ions are translocated across the cytoplasmic membrane), and thus conserves the redox energy in a proton gradient. This subunit may bind ubiquinone.</text>
</comment>
<dbReference type="OrthoDB" id="9803734at2"/>
<dbReference type="NCBIfam" id="NF004740">
    <property type="entry name" value="PRK06076.1-1"/>
    <property type="match status" value="1"/>
</dbReference>
<dbReference type="PANTHER" id="PTHR11432">
    <property type="entry name" value="NADH DEHYDROGENASE SUBUNIT 1"/>
    <property type="match status" value="1"/>
</dbReference>
<dbReference type="KEGG" id="pur:AOC03_03275"/>
<feature type="transmembrane region" description="Helical" evidence="5">
    <location>
        <begin position="256"/>
        <end position="276"/>
    </location>
</feature>
<evidence type="ECO:0000256" key="4">
    <source>
        <dbReference type="ARBA" id="ARBA00023136"/>
    </source>
</evidence>
<feature type="transmembrane region" description="Helical" evidence="5">
    <location>
        <begin position="321"/>
        <end position="343"/>
    </location>
</feature>
<name>A0A0M4TE10_9GAMM</name>
<dbReference type="AlphaFoldDB" id="A0A0M4TE10"/>
<sequence length="347" mass="38897">MSFTRIIPDVPSFLANMMTFETWSILFMVVQSIVIFLVVVIVAAMMIIYERRMLALWQDRYGPNRVGPFGSLQLVADMLKIFFKEDWTPNFTDKFIFTLAPAVAMFTALASFAIIPVSPTLGVADWDIGILFFFAMAGIAIYAVMFGGWASANKFSLLGGLRSAAQTISYEVFLGLSLMGVVALTGSFNLREIVEAQADGWYIIPQFLGFLTFVVAGVAVTHRHPFDQPEAEQELAEGYHVEYSGMKFGMFFIGEYVNVVLISALMTCLFFGGWLAPFNLNIPFVPPAFWFMIKTLFFMTMFILARGSLMRPRYDQVMNFGWKVCLPVTLINLLVTAAVILIFSPTL</sequence>
<feature type="transmembrane region" description="Helical" evidence="5">
    <location>
        <begin position="288"/>
        <end position="309"/>
    </location>
</feature>
<dbReference type="GO" id="GO:0005886">
    <property type="term" value="C:plasma membrane"/>
    <property type="evidence" value="ECO:0007669"/>
    <property type="project" value="UniProtKB-SubCell"/>
</dbReference>
<evidence type="ECO:0000256" key="3">
    <source>
        <dbReference type="ARBA" id="ARBA00022989"/>
    </source>
</evidence>
<feature type="transmembrane region" description="Helical" evidence="5">
    <location>
        <begin position="170"/>
        <end position="188"/>
    </location>
</feature>
<comment type="catalytic activity">
    <reaction evidence="5">
        <text>a quinone + NADH + 5 H(+)(in) = a quinol + NAD(+) + 4 H(+)(out)</text>
        <dbReference type="Rhea" id="RHEA:57888"/>
        <dbReference type="ChEBI" id="CHEBI:15378"/>
        <dbReference type="ChEBI" id="CHEBI:24646"/>
        <dbReference type="ChEBI" id="CHEBI:57540"/>
        <dbReference type="ChEBI" id="CHEBI:57945"/>
        <dbReference type="ChEBI" id="CHEBI:132124"/>
    </reaction>
</comment>
<dbReference type="PANTHER" id="PTHR11432:SF3">
    <property type="entry name" value="NADH-UBIQUINONE OXIDOREDUCTASE CHAIN 1"/>
    <property type="match status" value="1"/>
</dbReference>
<feature type="transmembrane region" description="Helical" evidence="5">
    <location>
        <begin position="128"/>
        <end position="149"/>
    </location>
</feature>
<keyword evidence="5" id="KW-0874">Quinone</keyword>
<keyword evidence="4 5" id="KW-0472">Membrane</keyword>
<dbReference type="InterPro" id="IPR001694">
    <property type="entry name" value="NADH_UbQ_OxRdtase_su1/FPO"/>
</dbReference>
<keyword evidence="8" id="KW-1185">Reference proteome</keyword>
<keyword evidence="5 6" id="KW-0520">NAD</keyword>
<evidence type="ECO:0000256" key="1">
    <source>
        <dbReference type="ARBA" id="ARBA00004141"/>
    </source>
</evidence>
<evidence type="ECO:0000313" key="8">
    <source>
        <dbReference type="Proteomes" id="UP000059847"/>
    </source>
</evidence>
<comment type="subunit">
    <text evidence="5">NDH-1 is composed of 14 different subunits. Subunits NuoA, H, J, K, L, M, N constitute the membrane sector of the complex.</text>
</comment>
<dbReference type="PROSITE" id="PS00667">
    <property type="entry name" value="COMPLEX1_ND1_1"/>
    <property type="match status" value="1"/>
</dbReference>
<dbReference type="STRING" id="45610.AOC03_03275"/>
<feature type="transmembrane region" description="Helical" evidence="5">
    <location>
        <begin position="200"/>
        <end position="220"/>
    </location>
</feature>
<protein>
    <recommendedName>
        <fullName evidence="5">NADH-quinone oxidoreductase subunit H</fullName>
        <ecNumber evidence="5">7.1.1.-</ecNumber>
    </recommendedName>
    <alternativeName>
        <fullName evidence="5">NADH dehydrogenase I subunit H</fullName>
    </alternativeName>
    <alternativeName>
        <fullName evidence="5">NDH-1 subunit H</fullName>
    </alternativeName>
</protein>
<accession>A0A0M4TE10</accession>
<keyword evidence="5" id="KW-1003">Cell membrane</keyword>
<dbReference type="Proteomes" id="UP000059847">
    <property type="component" value="Chromosome"/>
</dbReference>
<dbReference type="EMBL" id="CP012678">
    <property type="protein sequence ID" value="ALF59191.1"/>
    <property type="molecule type" value="Genomic_DNA"/>
</dbReference>
<keyword evidence="3 5" id="KW-1133">Transmembrane helix</keyword>
<evidence type="ECO:0000313" key="7">
    <source>
        <dbReference type="EMBL" id="ALF59191.1"/>
    </source>
</evidence>
<comment type="subcellular location">
    <subcellularLocation>
        <location evidence="5 6">Cell membrane</location>
        <topology evidence="5 6">Multi-pass membrane protein</topology>
    </subcellularLocation>
    <subcellularLocation>
        <location evidence="1">Membrane</location>
        <topology evidence="1">Multi-pass membrane protein</topology>
    </subcellularLocation>
</comment>
<keyword evidence="5" id="KW-1278">Translocase</keyword>
<keyword evidence="2 5" id="KW-0812">Transmembrane</keyword>
<dbReference type="EC" id="7.1.1.-" evidence="5"/>
<organism evidence="7 8">
    <name type="scientific">Psychrobacter urativorans</name>
    <dbReference type="NCBI Taxonomy" id="45610"/>
    <lineage>
        <taxon>Bacteria</taxon>
        <taxon>Pseudomonadati</taxon>
        <taxon>Pseudomonadota</taxon>
        <taxon>Gammaproteobacteria</taxon>
        <taxon>Moraxellales</taxon>
        <taxon>Moraxellaceae</taxon>
        <taxon>Psychrobacter</taxon>
    </lineage>
</organism>
<dbReference type="GO" id="GO:0009060">
    <property type="term" value="P:aerobic respiration"/>
    <property type="evidence" value="ECO:0007669"/>
    <property type="project" value="TreeGrafter"/>
</dbReference>
<comment type="similarity">
    <text evidence="5 6">Belongs to the complex I subunit 1 family.</text>
</comment>
<dbReference type="Pfam" id="PF00146">
    <property type="entry name" value="NADHdh"/>
    <property type="match status" value="1"/>
</dbReference>